<evidence type="ECO:0000256" key="1">
    <source>
        <dbReference type="ARBA" id="ARBA00007494"/>
    </source>
</evidence>
<dbReference type="Gene3D" id="3.30.70.1170">
    <property type="entry name" value="Sun protein, domain 3"/>
    <property type="match status" value="1"/>
</dbReference>
<dbReference type="Pfam" id="PF13636">
    <property type="entry name" value="Methyltranf_PUA"/>
    <property type="match status" value="1"/>
</dbReference>
<dbReference type="InterPro" id="IPR029063">
    <property type="entry name" value="SAM-dependent_MTases_sf"/>
</dbReference>
<dbReference type="Gene3D" id="3.40.50.150">
    <property type="entry name" value="Vaccinia Virus protein VP39"/>
    <property type="match status" value="1"/>
</dbReference>
<keyword evidence="2" id="KW-0963">Cytoplasm</keyword>
<comment type="similarity">
    <text evidence="1 7">Belongs to the class I-like SAM-binding methyltransferase superfamily. RsmB/NOP family.</text>
</comment>
<feature type="binding site" evidence="7">
    <location>
        <begin position="109"/>
        <end position="115"/>
    </location>
    <ligand>
        <name>S-adenosyl-L-methionine</name>
        <dbReference type="ChEBI" id="CHEBI:59789"/>
    </ligand>
</feature>
<evidence type="ECO:0000313" key="10">
    <source>
        <dbReference type="EMBL" id="SMG53389.1"/>
    </source>
</evidence>
<evidence type="ECO:0000256" key="5">
    <source>
        <dbReference type="ARBA" id="ARBA00022691"/>
    </source>
</evidence>
<dbReference type="CDD" id="cd02440">
    <property type="entry name" value="AdoMet_MTases"/>
    <property type="match status" value="1"/>
</dbReference>
<dbReference type="InterPro" id="IPR018314">
    <property type="entry name" value="RsmB/NOL1/NOP2-like_CS"/>
</dbReference>
<evidence type="ECO:0000256" key="3">
    <source>
        <dbReference type="ARBA" id="ARBA00022603"/>
    </source>
</evidence>
<dbReference type="InterPro" id="IPR031340">
    <property type="entry name" value="RsmF_methylt_CI"/>
</dbReference>
<sequence>MRLPTAFVNAMKQRLGEEFEAFMKSYEEIVRAGIRINTIKTEMDKVIAHLPYPAASIPWTKDGFYTPPEARPGKHPFYYAGLYYIQEPSAMSPVELLDVQPGDYVLDLCAAPGGKSVQIGAGLEGQGLLVTNDIHPDRTKALVRNMELYGVTQSIVLNEEPARIANAFPAFFDKVLVDAPCSGEGMFRKDPDMVRAWEREPVTTYAQMQQDILDSAAKLVAPGGRLVYSTCTFSPEENEASIARFLTKHPDYKVIPIELKHGFASGRPEWAQACMEEHGWEADNEAIEATRHTIRLWPHRLQGEGHYVAVLGRAGAREEREELQGAAACSLQGHPCTKEQSHAGSALKHRESKKHARKGNKEDKKAMRTHSGPVNKGPRLPDVTEQDLYSAFCQEHLREQPAPMNAMMNTYGYSCPLPIERLSGLRVVRPGWFLGTFKSGRFEPSHAMALGLKAVHMKRVYPLQVDSDTLIPYLRGDTLTIGEEQLVLHSGAAAKGYVLITLMDAPLGFGKYVNGMLKNEYPAAWRWNS</sequence>
<dbReference type="AlphaFoldDB" id="A0A1X7LJQ0"/>
<comment type="caution">
    <text evidence="7">Lacks conserved residue(s) required for the propagation of feature annotation.</text>
</comment>
<feature type="active site" description="Nucleophile" evidence="7">
    <location>
        <position position="231"/>
    </location>
</feature>
<dbReference type="GO" id="GO:0008173">
    <property type="term" value="F:RNA methyltransferase activity"/>
    <property type="evidence" value="ECO:0007669"/>
    <property type="project" value="InterPro"/>
</dbReference>
<dbReference type="EMBL" id="FXAZ01000005">
    <property type="protein sequence ID" value="SMG53389.1"/>
    <property type="molecule type" value="Genomic_DNA"/>
</dbReference>
<proteinExistence type="inferred from homology"/>
<evidence type="ECO:0000256" key="6">
    <source>
        <dbReference type="ARBA" id="ARBA00022884"/>
    </source>
</evidence>
<evidence type="ECO:0000256" key="7">
    <source>
        <dbReference type="PROSITE-ProRule" id="PRU01023"/>
    </source>
</evidence>
<dbReference type="SUPFAM" id="SSF53335">
    <property type="entry name" value="S-adenosyl-L-methionine-dependent methyltransferases"/>
    <property type="match status" value="1"/>
</dbReference>
<dbReference type="Proteomes" id="UP000193834">
    <property type="component" value="Unassembled WGS sequence"/>
</dbReference>
<dbReference type="PANTHER" id="PTHR22807:SF30">
    <property type="entry name" value="28S RRNA (CYTOSINE(4447)-C(5))-METHYLTRANSFERASE-RELATED"/>
    <property type="match status" value="1"/>
</dbReference>
<dbReference type="OrthoDB" id="9810297at2"/>
<dbReference type="PANTHER" id="PTHR22807">
    <property type="entry name" value="NOP2 YEAST -RELATED NOL1/NOP2/FMU SUN DOMAIN-CONTAINING"/>
    <property type="match status" value="1"/>
</dbReference>
<feature type="binding site" evidence="7">
    <location>
        <position position="133"/>
    </location>
    <ligand>
        <name>S-adenosyl-L-methionine</name>
        <dbReference type="ChEBI" id="CHEBI:59789"/>
    </ligand>
</feature>
<evidence type="ECO:0000256" key="8">
    <source>
        <dbReference type="SAM" id="MobiDB-lite"/>
    </source>
</evidence>
<feature type="binding site" evidence="7">
    <location>
        <position position="178"/>
    </location>
    <ligand>
        <name>S-adenosyl-L-methionine</name>
        <dbReference type="ChEBI" id="CHEBI:59789"/>
    </ligand>
</feature>
<accession>A0A1X7LJQ0</accession>
<feature type="domain" description="SAM-dependent MTase RsmB/NOP-type" evidence="9">
    <location>
        <begin position="22"/>
        <end position="314"/>
    </location>
</feature>
<dbReference type="InterPro" id="IPR001678">
    <property type="entry name" value="MeTrfase_RsmB-F_NOP2_dom"/>
</dbReference>
<dbReference type="RefSeq" id="WP_085496280.1">
    <property type="nucleotide sequence ID" value="NZ_FXAZ01000005.1"/>
</dbReference>
<evidence type="ECO:0000313" key="11">
    <source>
        <dbReference type="Proteomes" id="UP000193834"/>
    </source>
</evidence>
<gene>
    <name evidence="10" type="ORF">SAMN06295960_3489</name>
</gene>
<dbReference type="PRINTS" id="PR02008">
    <property type="entry name" value="RCMTFAMILY"/>
</dbReference>
<name>A0A1X7LJQ0_9BACL</name>
<keyword evidence="11" id="KW-1185">Reference proteome</keyword>
<dbReference type="PROSITE" id="PS01153">
    <property type="entry name" value="NOL1_NOP2_SUN"/>
    <property type="match status" value="1"/>
</dbReference>
<protein>
    <submittedName>
        <fullName evidence="10">NOL1/NOP2/sun family putative RNA methylase</fullName>
    </submittedName>
</protein>
<reference evidence="10 11" key="1">
    <citation type="submission" date="2017-04" db="EMBL/GenBank/DDBJ databases">
        <authorList>
            <person name="Afonso C.L."/>
            <person name="Miller P.J."/>
            <person name="Scott M.A."/>
            <person name="Spackman E."/>
            <person name="Goraichik I."/>
            <person name="Dimitrov K.M."/>
            <person name="Suarez D.L."/>
            <person name="Swayne D.E."/>
        </authorList>
    </citation>
    <scope>NUCLEOTIDE SEQUENCE [LARGE SCALE GENOMIC DNA]</scope>
    <source>
        <strain evidence="10 11">11</strain>
    </source>
</reference>
<dbReference type="STRING" id="1852522.SAMN06295960_3489"/>
<dbReference type="PROSITE" id="PS51686">
    <property type="entry name" value="SAM_MT_RSMB_NOP"/>
    <property type="match status" value="1"/>
</dbReference>
<dbReference type="CDD" id="cd21147">
    <property type="entry name" value="RsmF_methylt_CTD1"/>
    <property type="match status" value="1"/>
</dbReference>
<evidence type="ECO:0000256" key="2">
    <source>
        <dbReference type="ARBA" id="ARBA00022490"/>
    </source>
</evidence>
<keyword evidence="3 7" id="KW-0489">Methyltransferase</keyword>
<dbReference type="GO" id="GO:0003723">
    <property type="term" value="F:RNA binding"/>
    <property type="evidence" value="ECO:0007669"/>
    <property type="project" value="UniProtKB-UniRule"/>
</dbReference>
<dbReference type="InterPro" id="IPR027391">
    <property type="entry name" value="Nol1_Nop2_Fmu_2"/>
</dbReference>
<dbReference type="Gene3D" id="2.30.130.60">
    <property type="match status" value="1"/>
</dbReference>
<dbReference type="InterPro" id="IPR031341">
    <property type="entry name" value="Methyltr_RsmF_N"/>
</dbReference>
<dbReference type="InterPro" id="IPR049560">
    <property type="entry name" value="MeTrfase_RsmB-F_NOP2_cat"/>
</dbReference>
<dbReference type="InterPro" id="IPR023267">
    <property type="entry name" value="RCMT"/>
</dbReference>
<keyword evidence="4 7" id="KW-0808">Transferase</keyword>
<evidence type="ECO:0000256" key="4">
    <source>
        <dbReference type="ARBA" id="ARBA00022679"/>
    </source>
</evidence>
<dbReference type="Pfam" id="PF17125">
    <property type="entry name" value="Methyltr_RsmF_N"/>
    <property type="match status" value="1"/>
</dbReference>
<keyword evidence="5 7" id="KW-0949">S-adenosyl-L-methionine</keyword>
<evidence type="ECO:0000259" key="9">
    <source>
        <dbReference type="PROSITE" id="PS51686"/>
    </source>
</evidence>
<organism evidence="10 11">
    <name type="scientific">Paenibacillus aquistagni</name>
    <dbReference type="NCBI Taxonomy" id="1852522"/>
    <lineage>
        <taxon>Bacteria</taxon>
        <taxon>Bacillati</taxon>
        <taxon>Bacillota</taxon>
        <taxon>Bacilli</taxon>
        <taxon>Bacillales</taxon>
        <taxon>Paenibacillaceae</taxon>
        <taxon>Paenibacillus</taxon>
    </lineage>
</organism>
<dbReference type="Pfam" id="PF17126">
    <property type="entry name" value="RsmF_methylt_CI"/>
    <property type="match status" value="1"/>
</dbReference>
<dbReference type="GO" id="GO:0001510">
    <property type="term" value="P:RNA methylation"/>
    <property type="evidence" value="ECO:0007669"/>
    <property type="project" value="InterPro"/>
</dbReference>
<feature type="region of interest" description="Disordered" evidence="8">
    <location>
        <begin position="335"/>
        <end position="381"/>
    </location>
</feature>
<dbReference type="Pfam" id="PF01189">
    <property type="entry name" value="Methyltr_RsmB-F"/>
    <property type="match status" value="1"/>
</dbReference>
<keyword evidence="6 7" id="KW-0694">RNA-binding</keyword>